<name>K4IFT1_PSYTT</name>
<feature type="transmembrane region" description="Helical" evidence="9">
    <location>
        <begin position="436"/>
        <end position="455"/>
    </location>
</feature>
<dbReference type="CDD" id="cd06437">
    <property type="entry name" value="CESA_CaSu_A2"/>
    <property type="match status" value="1"/>
</dbReference>
<feature type="transmembrane region" description="Helical" evidence="9">
    <location>
        <begin position="341"/>
        <end position="361"/>
    </location>
</feature>
<evidence type="ECO:0000256" key="6">
    <source>
        <dbReference type="ARBA" id="ARBA00023034"/>
    </source>
</evidence>
<sequence>MILDYIIIGIYSIALLIILLYSLAQLQLVLNYKKAKQQVSKNPIEPQEWPKVTIQLPLYNEKYVVKRLLDNISKLEYPSSQLEIQVLDDSTDESKDCTEELTEDLIQGGINAKYIHRTNRKDFKAGALREGLDVAEGEFIAIFDADFLPQPNWLKRTIPHFNAPHIGVVQTRWGHVNRNYSLLTKIQAFALDFHFLVEQVGRKYGDHFINFNGTAGIWRKSCILDAGNWQGDTLTEDLDLSYRAQLKGWTFIYLKDVVTPAELPVVLSAARSQQFRWNKGAAENFKKNFCKIWKSDDLKPLSKLHSFFHLLNSSMFLLILIVAILSIPILYIKFQQESWDIIFYILAAMGSSTFIFIYGYWTSYKEIHKGGLVSFLKFVGLFITFFSIAMGLSVHNSLAILEGHFNKKSAFIRTPKFNISSDTDTWKDKTYINKKLSILNGIEFLLFCYFIYGLYSAYLTQDFGLVIFHLMLTFGFGYISFKTLFSNH</sequence>
<keyword evidence="6" id="KW-0333">Golgi apparatus</keyword>
<keyword evidence="4 9" id="KW-0812">Transmembrane</keyword>
<dbReference type="Pfam" id="PF13641">
    <property type="entry name" value="Glyco_tranf_2_3"/>
    <property type="match status" value="1"/>
</dbReference>
<gene>
    <name evidence="10" type="ordered locus">P700755_002474</name>
</gene>
<dbReference type="PANTHER" id="PTHR32044:SF80">
    <property type="entry name" value="XYLOGLUCAN GLYCOSYLTRANSFERASE 2-RELATED"/>
    <property type="match status" value="1"/>
</dbReference>
<evidence type="ECO:0000313" key="10">
    <source>
        <dbReference type="EMBL" id="AFU69239.1"/>
    </source>
</evidence>
<feature type="transmembrane region" description="Helical" evidence="9">
    <location>
        <begin position="373"/>
        <end position="394"/>
    </location>
</feature>
<comment type="subcellular location">
    <subcellularLocation>
        <location evidence="1">Golgi apparatus membrane</location>
        <topology evidence="1">Multi-pass membrane protein</topology>
    </subcellularLocation>
</comment>
<evidence type="ECO:0000256" key="8">
    <source>
        <dbReference type="ARBA" id="ARBA00023316"/>
    </source>
</evidence>
<evidence type="ECO:0000256" key="1">
    <source>
        <dbReference type="ARBA" id="ARBA00004653"/>
    </source>
</evidence>
<evidence type="ECO:0000256" key="5">
    <source>
        <dbReference type="ARBA" id="ARBA00022989"/>
    </source>
</evidence>
<feature type="transmembrane region" description="Helical" evidence="9">
    <location>
        <begin position="307"/>
        <end position="329"/>
    </location>
</feature>
<dbReference type="RefSeq" id="WP_015024810.1">
    <property type="nucleotide sequence ID" value="NC_018721.1"/>
</dbReference>
<keyword evidence="3" id="KW-0808">Transferase</keyword>
<feature type="transmembrane region" description="Helical" evidence="9">
    <location>
        <begin position="6"/>
        <end position="24"/>
    </location>
</feature>
<feature type="transmembrane region" description="Helical" evidence="9">
    <location>
        <begin position="462"/>
        <end position="481"/>
    </location>
</feature>
<dbReference type="InterPro" id="IPR029044">
    <property type="entry name" value="Nucleotide-diphossugar_trans"/>
</dbReference>
<keyword evidence="2" id="KW-0328">Glycosyltransferase</keyword>
<evidence type="ECO:0000256" key="4">
    <source>
        <dbReference type="ARBA" id="ARBA00022692"/>
    </source>
</evidence>
<protein>
    <submittedName>
        <fullName evidence="10">Glycosyltransferase, GTA_Type superfamily</fullName>
    </submittedName>
</protein>
<keyword evidence="5 9" id="KW-1133">Transmembrane helix</keyword>
<keyword evidence="8" id="KW-0961">Cell wall biogenesis/degradation</keyword>
<organism evidence="10 11">
    <name type="scientific">Psychroflexus torquis (strain ATCC 700755 / CIP 106069 / ACAM 623)</name>
    <dbReference type="NCBI Taxonomy" id="313595"/>
    <lineage>
        <taxon>Bacteria</taxon>
        <taxon>Pseudomonadati</taxon>
        <taxon>Bacteroidota</taxon>
        <taxon>Flavobacteriia</taxon>
        <taxon>Flavobacteriales</taxon>
        <taxon>Flavobacteriaceae</taxon>
        <taxon>Psychroflexus</taxon>
    </lineage>
</organism>
<reference evidence="10" key="2">
    <citation type="submission" date="2012-09" db="EMBL/GenBank/DDBJ databases">
        <title>The complete sequence of Psychroflexus torquis an extreme psychrophile from sea-ice that is stimulated by light.</title>
        <authorList>
            <person name="Feng S."/>
            <person name="Powell S.M."/>
            <person name="Bowman J.P."/>
        </authorList>
    </citation>
    <scope>NUCLEOTIDE SEQUENCE [LARGE SCALE GENOMIC DNA]</scope>
    <source>
        <strain evidence="10">ATCC 700755</strain>
    </source>
</reference>
<dbReference type="FunFam" id="3.90.550.10:FF:000057">
    <property type="entry name" value="Glycosyltransferase-like protein, family 2"/>
    <property type="match status" value="1"/>
</dbReference>
<dbReference type="KEGG" id="ptq:P700755_002474"/>
<evidence type="ECO:0000256" key="2">
    <source>
        <dbReference type="ARBA" id="ARBA00022676"/>
    </source>
</evidence>
<accession>K4IFT1</accession>
<dbReference type="PANTHER" id="PTHR32044">
    <property type="entry name" value="GLUCOMANNAN 4-BETA-MANNOSYLTRANSFERASE 9"/>
    <property type="match status" value="1"/>
</dbReference>
<evidence type="ECO:0000256" key="9">
    <source>
        <dbReference type="SAM" id="Phobius"/>
    </source>
</evidence>
<evidence type="ECO:0000256" key="7">
    <source>
        <dbReference type="ARBA" id="ARBA00023136"/>
    </source>
</evidence>
<evidence type="ECO:0000313" key="11">
    <source>
        <dbReference type="Proteomes" id="UP000008514"/>
    </source>
</evidence>
<dbReference type="GO" id="GO:0016757">
    <property type="term" value="F:glycosyltransferase activity"/>
    <property type="evidence" value="ECO:0007669"/>
    <property type="project" value="UniProtKB-KW"/>
</dbReference>
<reference evidence="10" key="1">
    <citation type="submission" date="2006-03" db="EMBL/GenBank/DDBJ databases">
        <authorList>
            <person name="Bowman J."/>
            <person name="Ferriera S."/>
            <person name="Johnson J."/>
            <person name="Kravitz S."/>
            <person name="Halpern A."/>
            <person name="Remington K."/>
            <person name="Beeson K."/>
            <person name="Tran B."/>
            <person name="Rogers Y.-H."/>
            <person name="Friedman R."/>
            <person name="Venter J.C."/>
        </authorList>
    </citation>
    <scope>NUCLEOTIDE SEQUENCE [LARGE SCALE GENOMIC DNA]</scope>
    <source>
        <strain evidence="10">ATCC 700755</strain>
    </source>
</reference>
<dbReference type="EMBL" id="CP003879">
    <property type="protein sequence ID" value="AFU69239.1"/>
    <property type="molecule type" value="Genomic_DNA"/>
</dbReference>
<evidence type="ECO:0000256" key="3">
    <source>
        <dbReference type="ARBA" id="ARBA00022679"/>
    </source>
</evidence>
<dbReference type="Proteomes" id="UP000008514">
    <property type="component" value="Chromosome"/>
</dbReference>
<dbReference type="AlphaFoldDB" id="K4IFT1"/>
<dbReference type="HOGENOM" id="CLU_012856_4_0_10"/>
<dbReference type="SUPFAM" id="SSF53448">
    <property type="entry name" value="Nucleotide-diphospho-sugar transferases"/>
    <property type="match status" value="1"/>
</dbReference>
<dbReference type="GO" id="GO:0071555">
    <property type="term" value="P:cell wall organization"/>
    <property type="evidence" value="ECO:0007669"/>
    <property type="project" value="UniProtKB-KW"/>
</dbReference>
<keyword evidence="11" id="KW-1185">Reference proteome</keyword>
<dbReference type="OrthoDB" id="9806824at2"/>
<dbReference type="eggNOG" id="COG1215">
    <property type="taxonomic scope" value="Bacteria"/>
</dbReference>
<dbReference type="STRING" id="313595.P700755_002474"/>
<dbReference type="Gene3D" id="3.90.550.10">
    <property type="entry name" value="Spore Coat Polysaccharide Biosynthesis Protein SpsA, Chain A"/>
    <property type="match status" value="1"/>
</dbReference>
<keyword evidence="7 9" id="KW-0472">Membrane</keyword>
<proteinExistence type="predicted"/>